<evidence type="ECO:0000256" key="10">
    <source>
        <dbReference type="SAM" id="Phobius"/>
    </source>
</evidence>
<dbReference type="Proteomes" id="UP001652625">
    <property type="component" value="Chromosome 12"/>
</dbReference>
<keyword evidence="9" id="KW-0325">Glycoprotein</keyword>
<dbReference type="PANTHER" id="PTHR11923:SF51">
    <property type="entry name" value="LYSOSOME MEMBRANE PROTEIN 2"/>
    <property type="match status" value="1"/>
</dbReference>
<keyword evidence="11" id="KW-1185">Reference proteome</keyword>
<evidence type="ECO:0000256" key="3">
    <source>
        <dbReference type="ARBA" id="ARBA00022475"/>
    </source>
</evidence>
<proteinExistence type="inferred from homology"/>
<gene>
    <name evidence="12" type="primary">LOC101239974</name>
</gene>
<evidence type="ECO:0000313" key="12">
    <source>
        <dbReference type="RefSeq" id="XP_065667355.1"/>
    </source>
</evidence>
<sequence>MAAKKKCCTYNLVLCIFTVIGGLLLCLGILAAIFHPKLYRYIVEKELVMKPGNEAYNNWYSPPTPVYMQYFIYNYTNVADIFTDGKKPQVQQIGPYSYKEIRINAVVEQNDYEITYLQNYSYVFDPATSCEGCNENDMVWAPNVAVLTILSVINPLPSFVKDAIDFYLNYLSTQKPSLFQNRSVYQILWGYNDPFVESIKKIEDIIQKLIPKIKLPKIDPYIVLQHNGTKEAESIGNITILTGKSNINDVQKVIKWRGVNHTDVTFWNTTYGRMLNGSDGSHTQPFLERNSKVYLFTADLARSLYVEYEKDITVFDITLYRHTTSQWLFMNSSVNPDNAAFCGPTKCWGTGLLPIGQTQAGNPPLFMSSPHFYQGDQKLVDAINGLHPNKSLHATFLDAEPTTGIVMQAHKRLQINILIQPDEQISITKNIYEDVFLPILYVDEQAIIDQNTAEKFKSQVLKPKVYLEAGSYTIFGIGVLILLVVIAVFSRRFYKKRKNIEYKEFKDADCV</sequence>
<dbReference type="PRINTS" id="PR01610">
    <property type="entry name" value="CD36ANTIGEN"/>
</dbReference>
<evidence type="ECO:0000256" key="4">
    <source>
        <dbReference type="ARBA" id="ARBA00022692"/>
    </source>
</evidence>
<dbReference type="GeneID" id="101239974"/>
<reference evidence="12" key="1">
    <citation type="submission" date="2025-08" db="UniProtKB">
        <authorList>
            <consortium name="RefSeq"/>
        </authorList>
    </citation>
    <scope>IDENTIFICATION</scope>
</reference>
<evidence type="ECO:0000256" key="5">
    <source>
        <dbReference type="ARBA" id="ARBA00022989"/>
    </source>
</evidence>
<keyword evidence="7" id="KW-1015">Disulfide bond</keyword>
<keyword evidence="5 10" id="KW-1133">Transmembrane helix</keyword>
<evidence type="ECO:0000256" key="1">
    <source>
        <dbReference type="ARBA" id="ARBA00004651"/>
    </source>
</evidence>
<evidence type="ECO:0000256" key="9">
    <source>
        <dbReference type="ARBA" id="ARBA00023180"/>
    </source>
</evidence>
<protein>
    <submittedName>
        <fullName evidence="12">Lysosome membrane protein 2 isoform X2</fullName>
    </submittedName>
</protein>
<feature type="transmembrane region" description="Helical" evidence="10">
    <location>
        <begin position="469"/>
        <end position="489"/>
    </location>
</feature>
<evidence type="ECO:0000256" key="7">
    <source>
        <dbReference type="ARBA" id="ARBA00023157"/>
    </source>
</evidence>
<dbReference type="InterPro" id="IPR005428">
    <property type="entry name" value="CD36/SCARB1/SNMP1"/>
</dbReference>
<evidence type="ECO:0000313" key="11">
    <source>
        <dbReference type="Proteomes" id="UP001652625"/>
    </source>
</evidence>
<evidence type="ECO:0000256" key="8">
    <source>
        <dbReference type="ARBA" id="ARBA00023170"/>
    </source>
</evidence>
<comment type="subcellular location">
    <subcellularLocation>
        <location evidence="1">Cell membrane</location>
        <topology evidence="1">Multi-pass membrane protein</topology>
    </subcellularLocation>
</comment>
<dbReference type="PANTHER" id="PTHR11923">
    <property type="entry name" value="SCAVENGER RECEPTOR CLASS B TYPE-1 SR-B1"/>
    <property type="match status" value="1"/>
</dbReference>
<keyword evidence="6 10" id="KW-0472">Membrane</keyword>
<accession>A0ABM4CZG2</accession>
<comment type="similarity">
    <text evidence="2">Belongs to the CD36 family.</text>
</comment>
<dbReference type="RefSeq" id="XP_065667355.1">
    <property type="nucleotide sequence ID" value="XM_065811283.1"/>
</dbReference>
<keyword evidence="4 10" id="KW-0812">Transmembrane</keyword>
<organism evidence="11 12">
    <name type="scientific">Hydra vulgaris</name>
    <name type="common">Hydra</name>
    <name type="synonym">Hydra attenuata</name>
    <dbReference type="NCBI Taxonomy" id="6087"/>
    <lineage>
        <taxon>Eukaryota</taxon>
        <taxon>Metazoa</taxon>
        <taxon>Cnidaria</taxon>
        <taxon>Hydrozoa</taxon>
        <taxon>Hydroidolina</taxon>
        <taxon>Anthoathecata</taxon>
        <taxon>Aplanulata</taxon>
        <taxon>Hydridae</taxon>
        <taxon>Hydra</taxon>
    </lineage>
</organism>
<keyword evidence="3" id="KW-1003">Cell membrane</keyword>
<dbReference type="InterPro" id="IPR002159">
    <property type="entry name" value="CD36_fam"/>
</dbReference>
<dbReference type="Pfam" id="PF01130">
    <property type="entry name" value="CD36"/>
    <property type="match status" value="1"/>
</dbReference>
<evidence type="ECO:0000256" key="2">
    <source>
        <dbReference type="ARBA" id="ARBA00010532"/>
    </source>
</evidence>
<evidence type="ECO:0000256" key="6">
    <source>
        <dbReference type="ARBA" id="ARBA00023136"/>
    </source>
</evidence>
<dbReference type="PRINTS" id="PR01609">
    <property type="entry name" value="CD36FAMILY"/>
</dbReference>
<keyword evidence="8" id="KW-0675">Receptor</keyword>
<name>A0ABM4CZG2_HYDVU</name>
<feature type="transmembrane region" description="Helical" evidence="10">
    <location>
        <begin position="12"/>
        <end position="34"/>
    </location>
</feature>